<dbReference type="Gene3D" id="3.40.50.880">
    <property type="match status" value="1"/>
</dbReference>
<evidence type="ECO:0000313" key="2">
    <source>
        <dbReference type="Proteomes" id="UP001268610"/>
    </source>
</evidence>
<dbReference type="EMBL" id="JAVLSF010001375">
    <property type="protein sequence ID" value="MDR9778924.1"/>
    <property type="molecule type" value="Genomic_DNA"/>
</dbReference>
<dbReference type="Proteomes" id="UP001268610">
    <property type="component" value="Unassembled WGS sequence"/>
</dbReference>
<comment type="caution">
    <text evidence="1">The sequence shown here is derived from an EMBL/GenBank/DDBJ whole genome shotgun (WGS) entry which is preliminary data.</text>
</comment>
<protein>
    <recommendedName>
        <fullName evidence="3">Glutamine amidotransferase domain-containing protein</fullName>
    </recommendedName>
</protein>
<accession>A0AAJ2H4T5</accession>
<sequence length="70" mass="8005">QYKHNVLAFQFHPEITPTNLALFLEEKPDITNKDGTYIQSFEELTHTSPDTFKPANELLNRAVDFVLGAQ</sequence>
<organism evidence="1 2">
    <name type="scientific">Rhizobium hidalgonense</name>
    <dbReference type="NCBI Taxonomy" id="1538159"/>
    <lineage>
        <taxon>Bacteria</taxon>
        <taxon>Pseudomonadati</taxon>
        <taxon>Pseudomonadota</taxon>
        <taxon>Alphaproteobacteria</taxon>
        <taxon>Hyphomicrobiales</taxon>
        <taxon>Rhizobiaceae</taxon>
        <taxon>Rhizobium/Agrobacterium group</taxon>
        <taxon>Rhizobium</taxon>
    </lineage>
</organism>
<name>A0AAJ2H4T5_9HYPH</name>
<dbReference type="AlphaFoldDB" id="A0AAJ2H4T5"/>
<evidence type="ECO:0008006" key="3">
    <source>
        <dbReference type="Google" id="ProtNLM"/>
    </source>
</evidence>
<dbReference type="PROSITE" id="PS51273">
    <property type="entry name" value="GATASE_TYPE_1"/>
    <property type="match status" value="1"/>
</dbReference>
<evidence type="ECO:0000313" key="1">
    <source>
        <dbReference type="EMBL" id="MDR9778924.1"/>
    </source>
</evidence>
<gene>
    <name evidence="1" type="ORF">RJJ65_40975</name>
</gene>
<reference evidence="1" key="1">
    <citation type="submission" date="2023-04" db="EMBL/GenBank/DDBJ databases">
        <title>Genomic characterization of faba bean (Vicia faba) microsymbionts in Mexican soils.</title>
        <authorList>
            <person name="Rivera Orduna F.N."/>
            <person name="Guevara-Luna J."/>
            <person name="Yan J."/>
            <person name="Arroyo-Herrera I."/>
            <person name="Li Y."/>
            <person name="Vasquez-Murrieta M.S."/>
            <person name="Wang E.T."/>
        </authorList>
    </citation>
    <scope>NUCLEOTIDE SEQUENCE</scope>
    <source>
        <strain evidence="1">CH26</strain>
    </source>
</reference>
<proteinExistence type="predicted"/>
<feature type="non-terminal residue" evidence="1">
    <location>
        <position position="1"/>
    </location>
</feature>
<dbReference type="InterPro" id="IPR029062">
    <property type="entry name" value="Class_I_gatase-like"/>
</dbReference>
<dbReference type="RefSeq" id="WP_310866871.1">
    <property type="nucleotide sequence ID" value="NZ_JAVLSF010001375.1"/>
</dbReference>